<dbReference type="Gene3D" id="3.90.180.10">
    <property type="entry name" value="Medium-chain alcohol dehydrogenases, catalytic domain"/>
    <property type="match status" value="1"/>
</dbReference>
<reference evidence="4 5" key="1">
    <citation type="submission" date="2018-08" db="EMBL/GenBank/DDBJ databases">
        <title>Sphingobium sp. EO9.</title>
        <authorList>
            <person name="Park Y."/>
            <person name="Kim K.H."/>
            <person name="Jeon C.O."/>
        </authorList>
    </citation>
    <scope>NUCLEOTIDE SEQUENCE [LARGE SCALE GENOMIC DNA]</scope>
    <source>
        <strain evidence="4 5">EO9</strain>
    </source>
</reference>
<dbReference type="InterPro" id="IPR013154">
    <property type="entry name" value="ADH-like_N"/>
</dbReference>
<proteinExistence type="predicted"/>
<keyword evidence="1" id="KW-0521">NADP</keyword>
<dbReference type="SUPFAM" id="SSF50129">
    <property type="entry name" value="GroES-like"/>
    <property type="match status" value="1"/>
</dbReference>
<name>A0A418YV90_9SPHN</name>
<evidence type="ECO:0000259" key="3">
    <source>
        <dbReference type="SMART" id="SM00829"/>
    </source>
</evidence>
<dbReference type="OrthoDB" id="4190732at2"/>
<gene>
    <name evidence="4" type="ORF">D0Z70_07620</name>
</gene>
<evidence type="ECO:0000313" key="5">
    <source>
        <dbReference type="Proteomes" id="UP000283469"/>
    </source>
</evidence>
<dbReference type="Proteomes" id="UP000283469">
    <property type="component" value="Unassembled WGS sequence"/>
</dbReference>
<evidence type="ECO:0000313" key="4">
    <source>
        <dbReference type="EMBL" id="RJG56021.1"/>
    </source>
</evidence>
<dbReference type="InterPro" id="IPR020843">
    <property type="entry name" value="ER"/>
</dbReference>
<feature type="domain" description="Enoyl reductase (ER)" evidence="3">
    <location>
        <begin position="7"/>
        <end position="331"/>
    </location>
</feature>
<dbReference type="SMART" id="SM00829">
    <property type="entry name" value="PKS_ER"/>
    <property type="match status" value="1"/>
</dbReference>
<dbReference type="GO" id="GO:0016651">
    <property type="term" value="F:oxidoreductase activity, acting on NAD(P)H"/>
    <property type="evidence" value="ECO:0007669"/>
    <property type="project" value="TreeGrafter"/>
</dbReference>
<organism evidence="4 5">
    <name type="scientific">Sphingobium terrigena</name>
    <dbReference type="NCBI Taxonomy" id="2304063"/>
    <lineage>
        <taxon>Bacteria</taxon>
        <taxon>Pseudomonadati</taxon>
        <taxon>Pseudomonadota</taxon>
        <taxon>Alphaproteobacteria</taxon>
        <taxon>Sphingomonadales</taxon>
        <taxon>Sphingomonadaceae</taxon>
        <taxon>Sphingobium</taxon>
    </lineage>
</organism>
<dbReference type="EMBL" id="QVRA01000005">
    <property type="protein sequence ID" value="RJG56021.1"/>
    <property type="molecule type" value="Genomic_DNA"/>
</dbReference>
<keyword evidence="5" id="KW-1185">Reference proteome</keyword>
<dbReference type="Gene3D" id="3.40.50.720">
    <property type="entry name" value="NAD(P)-binding Rossmann-like Domain"/>
    <property type="match status" value="1"/>
</dbReference>
<accession>A0A418YV90</accession>
<dbReference type="Pfam" id="PF08240">
    <property type="entry name" value="ADH_N"/>
    <property type="match status" value="1"/>
</dbReference>
<dbReference type="AlphaFoldDB" id="A0A418YV90"/>
<dbReference type="GO" id="GO:0070402">
    <property type="term" value="F:NADPH binding"/>
    <property type="evidence" value="ECO:0007669"/>
    <property type="project" value="TreeGrafter"/>
</dbReference>
<dbReference type="Pfam" id="PF13602">
    <property type="entry name" value="ADH_zinc_N_2"/>
    <property type="match status" value="1"/>
</dbReference>
<dbReference type="SUPFAM" id="SSF51735">
    <property type="entry name" value="NAD(P)-binding Rossmann-fold domains"/>
    <property type="match status" value="1"/>
</dbReference>
<evidence type="ECO:0000256" key="2">
    <source>
        <dbReference type="ARBA" id="ARBA00023002"/>
    </source>
</evidence>
<evidence type="ECO:0000256" key="1">
    <source>
        <dbReference type="ARBA" id="ARBA00022857"/>
    </source>
</evidence>
<dbReference type="PANTHER" id="PTHR48106">
    <property type="entry name" value="QUINONE OXIDOREDUCTASE PIG3-RELATED"/>
    <property type="match status" value="1"/>
</dbReference>
<keyword evidence="2" id="KW-0560">Oxidoreductase</keyword>
<comment type="caution">
    <text evidence="4">The sequence shown here is derived from an EMBL/GenBank/DDBJ whole genome shotgun (WGS) entry which is preliminary data.</text>
</comment>
<dbReference type="InterPro" id="IPR036291">
    <property type="entry name" value="NAD(P)-bd_dom_sf"/>
</dbReference>
<dbReference type="InterPro" id="IPR011032">
    <property type="entry name" value="GroES-like_sf"/>
</dbReference>
<sequence>MHVSKAGDAGVLQPRQVILPPPGPSQVRVKIEAAGVAYADIVMRRGLYSSAKPPVTPGYDFVGRVEAVGAEGSAFQIGQRVAGVTVSGSYADRRNVEARWLVPAPEEADAAALAAVVLNGVTAWQMLHRVAQAGADEWILVHGAAGGVGSLLLDFARLAGIKAIGAASRGKHDTVQSRGGVALDYQAEDVAARARAISGGGVVAAFDHIGGRHFRKVSLLALKPTGVGVLYGGYDATRGGKVHPLAIADMMLNSRFSAFALFGKSQSVATYAIPAWRDLRAQIYRDDLATVLKLVAEGAISPLVGEVLPLRDAAKAHRAMESRSVSGKIVLIP</sequence>
<protein>
    <submittedName>
        <fullName evidence="4">Alcohol dehydrogenase</fullName>
    </submittedName>
</protein>